<feature type="compositionally biased region" description="Basic residues" evidence="1">
    <location>
        <begin position="119"/>
        <end position="136"/>
    </location>
</feature>
<evidence type="ECO:0000256" key="1">
    <source>
        <dbReference type="SAM" id="MobiDB-lite"/>
    </source>
</evidence>
<evidence type="ECO:0000313" key="2">
    <source>
        <dbReference type="EMBL" id="EDT00108.1"/>
    </source>
</evidence>
<dbReference type="EMBL" id="ABLC01000345">
    <property type="protein sequence ID" value="EDT00108.1"/>
    <property type="molecule type" value="Genomic_DNA"/>
</dbReference>
<feature type="compositionally biased region" description="Basic and acidic residues" evidence="1">
    <location>
        <begin position="225"/>
        <end position="237"/>
    </location>
</feature>
<name>B1FQR1_9BURK</name>
<proteinExistence type="predicted"/>
<dbReference type="Proteomes" id="UP000005463">
    <property type="component" value="Unassembled WGS sequence"/>
</dbReference>
<sequence>MGMISDIGAVMTTITPGTGDTHAPNRLSDQRRLPDHGARRAVGVRVREHGCRRTVLRAGQLFRRRRRRALVARVAGRDARAERAARRRYVDRRGRQRSGRIAGAGRRRRVPSPTERARAANRRHLYGRVRARRGRAARAAPRDDALGVRPRHAEALSGGSRRGRPDLYRRRADLDVGRDDGRPRPGPRDGGKGSRRPRGALGRAQARDASAPRRRPVTAFGNARSRAEIRPDPERAELCAPASRPGADRRGTGRRRPPESAPVQPRVHARNRAVAGEGDRAAAARGRAADDRAEPAFARRDREGERFPRPAPPA</sequence>
<evidence type="ECO:0000313" key="3">
    <source>
        <dbReference type="Proteomes" id="UP000005463"/>
    </source>
</evidence>
<feature type="compositionally biased region" description="Basic residues" evidence="1">
    <location>
        <begin position="85"/>
        <end position="98"/>
    </location>
</feature>
<accession>B1FQR1</accession>
<feature type="region of interest" description="Disordered" evidence="1">
    <location>
        <begin position="77"/>
        <end position="314"/>
    </location>
</feature>
<gene>
    <name evidence="2" type="ORF">BamIOP4010DRAFT_6372</name>
</gene>
<feature type="compositionally biased region" description="Basic and acidic residues" evidence="1">
    <location>
        <begin position="277"/>
        <end position="308"/>
    </location>
</feature>
<dbReference type="AlphaFoldDB" id="B1FQR1"/>
<protein>
    <submittedName>
        <fullName evidence="2">LigA</fullName>
    </submittedName>
</protein>
<feature type="region of interest" description="Disordered" evidence="1">
    <location>
        <begin position="12"/>
        <end position="31"/>
    </location>
</feature>
<organism evidence="2 3">
    <name type="scientific">Burkholderia ambifaria IOP40-10</name>
    <dbReference type="NCBI Taxonomy" id="396596"/>
    <lineage>
        <taxon>Bacteria</taxon>
        <taxon>Pseudomonadati</taxon>
        <taxon>Pseudomonadota</taxon>
        <taxon>Betaproteobacteria</taxon>
        <taxon>Burkholderiales</taxon>
        <taxon>Burkholderiaceae</taxon>
        <taxon>Burkholderia</taxon>
        <taxon>Burkholderia cepacia complex</taxon>
    </lineage>
</organism>
<comment type="caution">
    <text evidence="2">The sequence shown here is derived from an EMBL/GenBank/DDBJ whole genome shotgun (WGS) entry which is preliminary data.</text>
</comment>
<feature type="compositionally biased region" description="Basic and acidic residues" evidence="1">
    <location>
        <begin position="140"/>
        <end position="154"/>
    </location>
</feature>
<reference evidence="2 3" key="1">
    <citation type="submission" date="2008-03" db="EMBL/GenBank/DDBJ databases">
        <title>Sequencing of the draft genome and assembly of Burkholderia ambifaria IOP40-10.</title>
        <authorList>
            <consortium name="US DOE Joint Genome Institute (JGI-PGF)"/>
            <person name="Copeland A."/>
            <person name="Lucas S."/>
            <person name="Lapidus A."/>
            <person name="Glavina del Rio T."/>
            <person name="Dalin E."/>
            <person name="Tice H."/>
            <person name="Bruce D."/>
            <person name="Goodwin L."/>
            <person name="Pitluck S."/>
            <person name="Larimer F."/>
            <person name="Land M.L."/>
            <person name="Hauser L."/>
            <person name="Tiedje J."/>
            <person name="Richardson P."/>
        </authorList>
    </citation>
    <scope>NUCLEOTIDE SEQUENCE [LARGE SCALE GENOMIC DNA]</scope>
    <source>
        <strain evidence="2 3">IOP40-10</strain>
    </source>
</reference>
<feature type="compositionally biased region" description="Basic and acidic residues" evidence="1">
    <location>
        <begin position="163"/>
        <end position="192"/>
    </location>
</feature>